<dbReference type="EMBL" id="GBRH01171702">
    <property type="protein sequence ID" value="JAE26194.1"/>
    <property type="molecule type" value="Transcribed_RNA"/>
</dbReference>
<proteinExistence type="predicted"/>
<organism evidence="1">
    <name type="scientific">Arundo donax</name>
    <name type="common">Giant reed</name>
    <name type="synonym">Donax arundinaceus</name>
    <dbReference type="NCBI Taxonomy" id="35708"/>
    <lineage>
        <taxon>Eukaryota</taxon>
        <taxon>Viridiplantae</taxon>
        <taxon>Streptophyta</taxon>
        <taxon>Embryophyta</taxon>
        <taxon>Tracheophyta</taxon>
        <taxon>Spermatophyta</taxon>
        <taxon>Magnoliopsida</taxon>
        <taxon>Liliopsida</taxon>
        <taxon>Poales</taxon>
        <taxon>Poaceae</taxon>
        <taxon>PACMAD clade</taxon>
        <taxon>Arundinoideae</taxon>
        <taxon>Arundineae</taxon>
        <taxon>Arundo</taxon>
    </lineage>
</organism>
<reference evidence="1" key="2">
    <citation type="journal article" date="2015" name="Data Brief">
        <title>Shoot transcriptome of the giant reed, Arundo donax.</title>
        <authorList>
            <person name="Barrero R.A."/>
            <person name="Guerrero F.D."/>
            <person name="Moolhuijzen P."/>
            <person name="Goolsby J.A."/>
            <person name="Tidwell J."/>
            <person name="Bellgard S.E."/>
            <person name="Bellgard M.I."/>
        </authorList>
    </citation>
    <scope>NUCLEOTIDE SEQUENCE</scope>
    <source>
        <tissue evidence="1">Shoot tissue taken approximately 20 cm above the soil surface</tissue>
    </source>
</reference>
<reference evidence="1" key="1">
    <citation type="submission" date="2014-09" db="EMBL/GenBank/DDBJ databases">
        <authorList>
            <person name="Magalhaes I.L.F."/>
            <person name="Oliveira U."/>
            <person name="Santos F.R."/>
            <person name="Vidigal T.H.D.A."/>
            <person name="Brescovit A.D."/>
            <person name="Santos A.J."/>
        </authorList>
    </citation>
    <scope>NUCLEOTIDE SEQUENCE</scope>
    <source>
        <tissue evidence="1">Shoot tissue taken approximately 20 cm above the soil surface</tissue>
    </source>
</reference>
<evidence type="ECO:0000313" key="1">
    <source>
        <dbReference type="EMBL" id="JAE26194.1"/>
    </source>
</evidence>
<sequence length="78" mass="8973">MCCGLKNGVACSPRNGINHHEMLKTTTHQHKLSYPYCSSCRPCFHGAKCTAQHRCNCVGNLRKLLQYWHFYSMVSTPW</sequence>
<protein>
    <submittedName>
        <fullName evidence="1">Uncharacterized protein</fullName>
    </submittedName>
</protein>
<dbReference type="AlphaFoldDB" id="A0A0A9GS20"/>
<accession>A0A0A9GS20</accession>
<name>A0A0A9GS20_ARUDO</name>